<organism evidence="2 3">
    <name type="scientific">Dacryopinax primogenitus (strain DJM 731)</name>
    <name type="common">Brown rot fungus</name>
    <dbReference type="NCBI Taxonomy" id="1858805"/>
    <lineage>
        <taxon>Eukaryota</taxon>
        <taxon>Fungi</taxon>
        <taxon>Dikarya</taxon>
        <taxon>Basidiomycota</taxon>
        <taxon>Agaricomycotina</taxon>
        <taxon>Dacrymycetes</taxon>
        <taxon>Dacrymycetales</taxon>
        <taxon>Dacrymycetaceae</taxon>
        <taxon>Dacryopinax</taxon>
    </lineage>
</organism>
<evidence type="ECO:0000313" key="2">
    <source>
        <dbReference type="EMBL" id="EJU01991.1"/>
    </source>
</evidence>
<name>M5FVW7_DACPD</name>
<accession>M5FVW7</accession>
<keyword evidence="1" id="KW-1133">Transmembrane helix</keyword>
<keyword evidence="1" id="KW-0472">Membrane</keyword>
<keyword evidence="3" id="KW-1185">Reference proteome</keyword>
<gene>
    <name evidence="2" type="ORF">DACRYDRAFT_116386</name>
</gene>
<reference evidence="2 3" key="1">
    <citation type="journal article" date="2012" name="Science">
        <title>The Paleozoic origin of enzymatic lignin decomposition reconstructed from 31 fungal genomes.</title>
        <authorList>
            <person name="Floudas D."/>
            <person name="Binder M."/>
            <person name="Riley R."/>
            <person name="Barry K."/>
            <person name="Blanchette R.A."/>
            <person name="Henrissat B."/>
            <person name="Martinez A.T."/>
            <person name="Otillar R."/>
            <person name="Spatafora J.W."/>
            <person name="Yadav J.S."/>
            <person name="Aerts A."/>
            <person name="Benoit I."/>
            <person name="Boyd A."/>
            <person name="Carlson A."/>
            <person name="Copeland A."/>
            <person name="Coutinho P.M."/>
            <person name="de Vries R.P."/>
            <person name="Ferreira P."/>
            <person name="Findley K."/>
            <person name="Foster B."/>
            <person name="Gaskell J."/>
            <person name="Glotzer D."/>
            <person name="Gorecki P."/>
            <person name="Heitman J."/>
            <person name="Hesse C."/>
            <person name="Hori C."/>
            <person name="Igarashi K."/>
            <person name="Jurgens J.A."/>
            <person name="Kallen N."/>
            <person name="Kersten P."/>
            <person name="Kohler A."/>
            <person name="Kuees U."/>
            <person name="Kumar T.K.A."/>
            <person name="Kuo A."/>
            <person name="LaButti K."/>
            <person name="Larrondo L.F."/>
            <person name="Lindquist E."/>
            <person name="Ling A."/>
            <person name="Lombard V."/>
            <person name="Lucas S."/>
            <person name="Lundell T."/>
            <person name="Martin R."/>
            <person name="McLaughlin D.J."/>
            <person name="Morgenstern I."/>
            <person name="Morin E."/>
            <person name="Murat C."/>
            <person name="Nagy L.G."/>
            <person name="Nolan M."/>
            <person name="Ohm R.A."/>
            <person name="Patyshakuliyeva A."/>
            <person name="Rokas A."/>
            <person name="Ruiz-Duenas F.J."/>
            <person name="Sabat G."/>
            <person name="Salamov A."/>
            <person name="Samejima M."/>
            <person name="Schmutz J."/>
            <person name="Slot J.C."/>
            <person name="St John F."/>
            <person name="Stenlid J."/>
            <person name="Sun H."/>
            <person name="Sun S."/>
            <person name="Syed K."/>
            <person name="Tsang A."/>
            <person name="Wiebenga A."/>
            <person name="Young D."/>
            <person name="Pisabarro A."/>
            <person name="Eastwood D.C."/>
            <person name="Martin F."/>
            <person name="Cullen D."/>
            <person name="Grigoriev I.V."/>
            <person name="Hibbett D.S."/>
        </authorList>
    </citation>
    <scope>NUCLEOTIDE SEQUENCE [LARGE SCALE GENOMIC DNA]</scope>
    <source>
        <strain evidence="2 3">DJM-731 SS1</strain>
    </source>
</reference>
<dbReference type="HOGENOM" id="CLU_2145769_0_0_1"/>
<dbReference type="AlphaFoldDB" id="M5FVW7"/>
<proteinExistence type="predicted"/>
<dbReference type="OrthoDB" id="2572300at2759"/>
<feature type="transmembrane region" description="Helical" evidence="1">
    <location>
        <begin position="63"/>
        <end position="86"/>
    </location>
</feature>
<dbReference type="GeneID" id="63685257"/>
<evidence type="ECO:0000313" key="3">
    <source>
        <dbReference type="Proteomes" id="UP000030653"/>
    </source>
</evidence>
<sequence>MSFARQFVNTAQIARPVPLAGRVQRSVGLAHLQARGYAADAAQADNRAKLVFRIKLREIPMELWPLGVVVGACVVGGTVALIRILVNDPDLMRHRSVGSGALDNNSKIPEKK</sequence>
<dbReference type="EMBL" id="JH795863">
    <property type="protein sequence ID" value="EJU01991.1"/>
    <property type="molecule type" value="Genomic_DNA"/>
</dbReference>
<dbReference type="Proteomes" id="UP000030653">
    <property type="component" value="Unassembled WGS sequence"/>
</dbReference>
<dbReference type="RefSeq" id="XP_040628888.1">
    <property type="nucleotide sequence ID" value="XM_040770195.1"/>
</dbReference>
<evidence type="ECO:0000256" key="1">
    <source>
        <dbReference type="SAM" id="Phobius"/>
    </source>
</evidence>
<protein>
    <submittedName>
        <fullName evidence="2">Uncharacterized protein</fullName>
    </submittedName>
</protein>
<keyword evidence="1" id="KW-0812">Transmembrane</keyword>